<reference evidence="1" key="1">
    <citation type="submission" date="2020-02" db="EMBL/GenBank/DDBJ databases">
        <authorList>
            <person name="Meier V. D."/>
        </authorList>
    </citation>
    <scope>NUCLEOTIDE SEQUENCE</scope>
    <source>
        <strain evidence="1">AVDCRST_MAG42</strain>
    </source>
</reference>
<organism evidence="1">
    <name type="scientific">uncultured Chthoniobacterales bacterium</name>
    <dbReference type="NCBI Taxonomy" id="1836801"/>
    <lineage>
        <taxon>Bacteria</taxon>
        <taxon>Pseudomonadati</taxon>
        <taxon>Verrucomicrobiota</taxon>
        <taxon>Spartobacteria</taxon>
        <taxon>Chthoniobacterales</taxon>
        <taxon>environmental samples</taxon>
    </lineage>
</organism>
<proteinExistence type="predicted"/>
<dbReference type="InterPro" id="IPR015797">
    <property type="entry name" value="NUDIX_hydrolase-like_dom_sf"/>
</dbReference>
<evidence type="ECO:0008006" key="2">
    <source>
        <dbReference type="Google" id="ProtNLM"/>
    </source>
</evidence>
<dbReference type="AlphaFoldDB" id="A0A6J4HBI4"/>
<sequence>MTEENVLVVRRSLFDQLGSFHGLNFEPERYLGALLSRGNNFFLPRSQAENDPTHKQIIPYALIAHEGRVLHYVRGKKAGEQRLVAKGSIGIGGHMNDTDESLFAWDENAYRAGVAREVNEEIDIQTTFEDHIVALLNDDTTEVGQVHLGIVHVFHLAEPKVQKREAMITNLSFLTREELIERRDSLETWSQLCVDSLDQLLSLRS</sequence>
<name>A0A6J4HBI4_9BACT</name>
<gene>
    <name evidence="1" type="ORF">AVDCRST_MAG42-523</name>
</gene>
<dbReference type="Gene3D" id="3.90.79.10">
    <property type="entry name" value="Nucleoside Triphosphate Pyrophosphohydrolase"/>
    <property type="match status" value="1"/>
</dbReference>
<dbReference type="EMBL" id="CADCTA010000036">
    <property type="protein sequence ID" value="CAA9219971.1"/>
    <property type="molecule type" value="Genomic_DNA"/>
</dbReference>
<dbReference type="SUPFAM" id="SSF55811">
    <property type="entry name" value="Nudix"/>
    <property type="match status" value="1"/>
</dbReference>
<protein>
    <recommendedName>
        <fullName evidence="2">Nudix hydrolase domain-containing protein</fullName>
    </recommendedName>
</protein>
<accession>A0A6J4HBI4</accession>
<evidence type="ECO:0000313" key="1">
    <source>
        <dbReference type="EMBL" id="CAA9219971.1"/>
    </source>
</evidence>